<evidence type="ECO:0000313" key="1">
    <source>
        <dbReference type="EMBL" id="TRM56668.1"/>
    </source>
</evidence>
<dbReference type="Proteomes" id="UP000320762">
    <property type="component" value="Unassembled WGS sequence"/>
</dbReference>
<keyword evidence="2" id="KW-1185">Reference proteome</keyword>
<name>A0A550BVV5_9AGAR</name>
<dbReference type="EMBL" id="VDMD01000063">
    <property type="protein sequence ID" value="TRM56668.1"/>
    <property type="molecule type" value="Genomic_DNA"/>
</dbReference>
<proteinExistence type="predicted"/>
<gene>
    <name evidence="1" type="ORF">BD626DRAFT_518653</name>
</gene>
<evidence type="ECO:0000313" key="2">
    <source>
        <dbReference type="Proteomes" id="UP000320762"/>
    </source>
</evidence>
<organism evidence="1 2">
    <name type="scientific">Schizophyllum amplum</name>
    <dbReference type="NCBI Taxonomy" id="97359"/>
    <lineage>
        <taxon>Eukaryota</taxon>
        <taxon>Fungi</taxon>
        <taxon>Dikarya</taxon>
        <taxon>Basidiomycota</taxon>
        <taxon>Agaricomycotina</taxon>
        <taxon>Agaricomycetes</taxon>
        <taxon>Agaricomycetidae</taxon>
        <taxon>Agaricales</taxon>
        <taxon>Schizophyllaceae</taxon>
        <taxon>Schizophyllum</taxon>
    </lineage>
</organism>
<protein>
    <submittedName>
        <fullName evidence="1">Uncharacterized protein</fullName>
    </submittedName>
</protein>
<comment type="caution">
    <text evidence="1">The sequence shown here is derived from an EMBL/GenBank/DDBJ whole genome shotgun (WGS) entry which is preliminary data.</text>
</comment>
<accession>A0A550BVV5</accession>
<sequence length="185" mass="19886">MSAQRPRRTSSSPTSSSKPRWLGLLWQRRARATTAPAACVQHGSAWGTASYSTFVGSRGLSSQLAISTRTGCASGATASRYVGLLVTDAPDGDNVNVASGPHRIPILTTFAGVLVNVHRPQATHNTTTNLPSPSLRPSFASEYTYRHTETRAFVSSTRVMDASVHALGSHGRARRPWGLRQAYPR</sequence>
<dbReference type="AlphaFoldDB" id="A0A550BVV5"/>
<reference evidence="1 2" key="1">
    <citation type="journal article" date="2019" name="New Phytol.">
        <title>Comparative genomics reveals unique wood-decay strategies and fruiting body development in the Schizophyllaceae.</title>
        <authorList>
            <person name="Almasi E."/>
            <person name="Sahu N."/>
            <person name="Krizsan K."/>
            <person name="Balint B."/>
            <person name="Kovacs G.M."/>
            <person name="Kiss B."/>
            <person name="Cseklye J."/>
            <person name="Drula E."/>
            <person name="Henrissat B."/>
            <person name="Nagy I."/>
            <person name="Chovatia M."/>
            <person name="Adam C."/>
            <person name="LaButti K."/>
            <person name="Lipzen A."/>
            <person name="Riley R."/>
            <person name="Grigoriev I.V."/>
            <person name="Nagy L.G."/>
        </authorList>
    </citation>
    <scope>NUCLEOTIDE SEQUENCE [LARGE SCALE GENOMIC DNA]</scope>
    <source>
        <strain evidence="1 2">NL-1724</strain>
    </source>
</reference>